<proteinExistence type="predicted"/>
<dbReference type="EMBL" id="BART01026979">
    <property type="protein sequence ID" value="GAH03241.1"/>
    <property type="molecule type" value="Genomic_DNA"/>
</dbReference>
<comment type="caution">
    <text evidence="2">The sequence shown here is derived from an EMBL/GenBank/DDBJ whole genome shotgun (WGS) entry which is preliminary data.</text>
</comment>
<gene>
    <name evidence="2" type="ORF">S01H4_47950</name>
</gene>
<feature type="non-terminal residue" evidence="2">
    <location>
        <position position="1"/>
    </location>
</feature>
<sequence length="169" mass="19343">GFLLPDKSSLPFPEIDPDLPTSSNLMPESDASKKLSQPDIHGDRNEDLSLYKPDVEIINIASKNDLVVENFGIDSQVYKYADNVYINSSSPLFSHYFNLKSKFLFFNSSGKHTFDLILNLLNRKEVDGEIKNGYIIYEGQEQEIDLEFNLNYEGNNSKLVYFSITFFSF</sequence>
<accession>X1C564</accession>
<evidence type="ECO:0000256" key="1">
    <source>
        <dbReference type="SAM" id="MobiDB-lite"/>
    </source>
</evidence>
<evidence type="ECO:0000313" key="2">
    <source>
        <dbReference type="EMBL" id="GAH03241.1"/>
    </source>
</evidence>
<organism evidence="2">
    <name type="scientific">marine sediment metagenome</name>
    <dbReference type="NCBI Taxonomy" id="412755"/>
    <lineage>
        <taxon>unclassified sequences</taxon>
        <taxon>metagenomes</taxon>
        <taxon>ecological metagenomes</taxon>
    </lineage>
</organism>
<dbReference type="AlphaFoldDB" id="X1C564"/>
<reference evidence="2" key="1">
    <citation type="journal article" date="2014" name="Front. Microbiol.">
        <title>High frequency of phylogenetically diverse reductive dehalogenase-homologous genes in deep subseafloor sedimentary metagenomes.</title>
        <authorList>
            <person name="Kawai M."/>
            <person name="Futagami T."/>
            <person name="Toyoda A."/>
            <person name="Takaki Y."/>
            <person name="Nishi S."/>
            <person name="Hori S."/>
            <person name="Arai W."/>
            <person name="Tsubouchi T."/>
            <person name="Morono Y."/>
            <person name="Uchiyama I."/>
            <person name="Ito T."/>
            <person name="Fujiyama A."/>
            <person name="Inagaki F."/>
            <person name="Takami H."/>
        </authorList>
    </citation>
    <scope>NUCLEOTIDE SEQUENCE</scope>
    <source>
        <strain evidence="2">Expedition CK06-06</strain>
    </source>
</reference>
<feature type="region of interest" description="Disordered" evidence="1">
    <location>
        <begin position="1"/>
        <end position="46"/>
    </location>
</feature>
<protein>
    <submittedName>
        <fullName evidence="2">Uncharacterized protein</fullName>
    </submittedName>
</protein>
<name>X1C564_9ZZZZ</name>